<sequence length="97" mass="11332">MRPLTCEQIEYIETFVSDNKEDEPPRLLARDIENTKTKYFEMRDNGAPHSYCVAATNPNGFAMYNLYKSSDNVIYLFTTYVETLSSYYKVTDDWISS</sequence>
<organism evidence="1">
    <name type="scientific">viral metagenome</name>
    <dbReference type="NCBI Taxonomy" id="1070528"/>
    <lineage>
        <taxon>unclassified sequences</taxon>
        <taxon>metagenomes</taxon>
        <taxon>organismal metagenomes</taxon>
    </lineage>
</organism>
<accession>A0A6C0E5U8</accession>
<reference evidence="1" key="1">
    <citation type="journal article" date="2020" name="Nature">
        <title>Giant virus diversity and host interactions through global metagenomics.</title>
        <authorList>
            <person name="Schulz F."/>
            <person name="Roux S."/>
            <person name="Paez-Espino D."/>
            <person name="Jungbluth S."/>
            <person name="Walsh D.A."/>
            <person name="Denef V.J."/>
            <person name="McMahon K.D."/>
            <person name="Konstantinidis K.T."/>
            <person name="Eloe-Fadrosh E.A."/>
            <person name="Kyrpides N.C."/>
            <person name="Woyke T."/>
        </authorList>
    </citation>
    <scope>NUCLEOTIDE SEQUENCE</scope>
    <source>
        <strain evidence="1">GVMAG-M-3300023179-132</strain>
    </source>
</reference>
<dbReference type="EMBL" id="MN739735">
    <property type="protein sequence ID" value="QHT23940.1"/>
    <property type="molecule type" value="Genomic_DNA"/>
</dbReference>
<protein>
    <submittedName>
        <fullName evidence="1">Uncharacterized protein</fullName>
    </submittedName>
</protein>
<dbReference type="AlphaFoldDB" id="A0A6C0E5U8"/>
<name>A0A6C0E5U8_9ZZZZ</name>
<proteinExistence type="predicted"/>
<evidence type="ECO:0000313" key="1">
    <source>
        <dbReference type="EMBL" id="QHT23940.1"/>
    </source>
</evidence>